<feature type="compositionally biased region" description="Basic and acidic residues" evidence="1">
    <location>
        <begin position="49"/>
        <end position="58"/>
    </location>
</feature>
<accession>A0A2S5TDY1</accession>
<dbReference type="PANTHER" id="PTHR42924">
    <property type="entry name" value="EXONUCLEASE"/>
    <property type="match status" value="1"/>
</dbReference>
<sequence length="383" mass="41245">MEADMRRSFAALTAAALLSLLSACSDSRDEAPADPPAGPRPGTWLSGDLHLHSDHSDDAADNPMAELVNVAEERGMGFFTVTDHDNHVEGRLTTWDDPAFRSGKMVLLYGVEYTTARGHANIFGTKPFDHPRLYALRDRSDVGAGRAIAAEAHAQGLHLSVNHPVNGDPWEFGFDMPFDSMEVWNALYAFPTDNSGAIRLWDELIGGGRRITGRGGSDCHHQTGIESLGLNVGNPTTWVYAEAPTAAAVLAALKAGHVAVGYAPTAERLRLTADADHDGGYEALMGDSLPAAGRPVAFRLEIDGARPLAVYNVTVLKNGQPFLERRLFGEQALDFEDRPAAGQRSWYRVEVRGSTPEAPAAAVLVGFYGGFVGLTNPIYFGFE</sequence>
<dbReference type="InterPro" id="IPR052018">
    <property type="entry name" value="PHP_domain"/>
</dbReference>
<reference evidence="2 3" key="1">
    <citation type="submission" date="2018-02" db="EMBL/GenBank/DDBJ databases">
        <title>Genome sequencing of Solimonas sp. HR-BB.</title>
        <authorList>
            <person name="Lee Y."/>
            <person name="Jeon C.O."/>
        </authorList>
    </citation>
    <scope>NUCLEOTIDE SEQUENCE [LARGE SCALE GENOMIC DNA]</scope>
    <source>
        <strain evidence="2 3">HR-BB</strain>
    </source>
</reference>
<dbReference type="Gene3D" id="3.20.20.140">
    <property type="entry name" value="Metal-dependent hydrolases"/>
    <property type="match status" value="1"/>
</dbReference>
<dbReference type="InterPro" id="IPR016195">
    <property type="entry name" value="Pol/histidinol_Pase-like"/>
</dbReference>
<feature type="region of interest" description="Disordered" evidence="1">
    <location>
        <begin position="26"/>
        <end position="60"/>
    </location>
</feature>
<dbReference type="RefSeq" id="WP_104231097.1">
    <property type="nucleotide sequence ID" value="NZ_PSNW01000008.1"/>
</dbReference>
<dbReference type="NCBIfam" id="NF038032">
    <property type="entry name" value="CehA_McbA_metalo"/>
    <property type="match status" value="1"/>
</dbReference>
<gene>
    <name evidence="2" type="ORF">C3942_14615</name>
</gene>
<dbReference type="GO" id="GO:0004534">
    <property type="term" value="F:5'-3' RNA exonuclease activity"/>
    <property type="evidence" value="ECO:0007669"/>
    <property type="project" value="TreeGrafter"/>
</dbReference>
<evidence type="ECO:0000313" key="2">
    <source>
        <dbReference type="EMBL" id="PPE73058.1"/>
    </source>
</evidence>
<comment type="caution">
    <text evidence="2">The sequence shown here is derived from an EMBL/GenBank/DDBJ whole genome shotgun (WGS) entry which is preliminary data.</text>
</comment>
<dbReference type="PANTHER" id="PTHR42924:SF3">
    <property type="entry name" value="POLYMERASE_HISTIDINOL PHOSPHATASE N-TERMINAL DOMAIN-CONTAINING PROTEIN"/>
    <property type="match status" value="1"/>
</dbReference>
<protein>
    <submittedName>
        <fullName evidence="2">Histidinol-phosphatase</fullName>
    </submittedName>
</protein>
<dbReference type="AlphaFoldDB" id="A0A2S5TDY1"/>
<evidence type="ECO:0000256" key="1">
    <source>
        <dbReference type="SAM" id="MobiDB-lite"/>
    </source>
</evidence>
<proteinExistence type="predicted"/>
<dbReference type="CDD" id="cd07432">
    <property type="entry name" value="PHP_HisPPase"/>
    <property type="match status" value="1"/>
</dbReference>
<dbReference type="Proteomes" id="UP000238220">
    <property type="component" value="Unassembled WGS sequence"/>
</dbReference>
<organism evidence="2 3">
    <name type="scientific">Solimonas fluminis</name>
    <dbReference type="NCBI Taxonomy" id="2086571"/>
    <lineage>
        <taxon>Bacteria</taxon>
        <taxon>Pseudomonadati</taxon>
        <taxon>Pseudomonadota</taxon>
        <taxon>Gammaproteobacteria</taxon>
        <taxon>Nevskiales</taxon>
        <taxon>Nevskiaceae</taxon>
        <taxon>Solimonas</taxon>
    </lineage>
</organism>
<dbReference type="GO" id="GO:0035312">
    <property type="term" value="F:5'-3' DNA exonuclease activity"/>
    <property type="evidence" value="ECO:0007669"/>
    <property type="project" value="TreeGrafter"/>
</dbReference>
<name>A0A2S5TDY1_9GAMM</name>
<dbReference type="EMBL" id="PSNW01000008">
    <property type="protein sequence ID" value="PPE73058.1"/>
    <property type="molecule type" value="Genomic_DNA"/>
</dbReference>
<evidence type="ECO:0000313" key="3">
    <source>
        <dbReference type="Proteomes" id="UP000238220"/>
    </source>
</evidence>
<keyword evidence="3" id="KW-1185">Reference proteome</keyword>
<dbReference type="PROSITE" id="PS51257">
    <property type="entry name" value="PROKAR_LIPOPROTEIN"/>
    <property type="match status" value="1"/>
</dbReference>
<dbReference type="OrthoDB" id="9804333at2"/>
<dbReference type="SUPFAM" id="SSF89550">
    <property type="entry name" value="PHP domain-like"/>
    <property type="match status" value="1"/>
</dbReference>